<feature type="region of interest" description="Disordered" evidence="1">
    <location>
        <begin position="1"/>
        <end position="34"/>
    </location>
</feature>
<dbReference type="Proteomes" id="UP001283361">
    <property type="component" value="Unassembled WGS sequence"/>
</dbReference>
<accession>A0AAE1B8C2</accession>
<keyword evidence="3" id="KW-1185">Reference proteome</keyword>
<comment type="caution">
    <text evidence="2">The sequence shown here is derived from an EMBL/GenBank/DDBJ whole genome shotgun (WGS) entry which is preliminary data.</text>
</comment>
<evidence type="ECO:0000313" key="3">
    <source>
        <dbReference type="Proteomes" id="UP001283361"/>
    </source>
</evidence>
<reference evidence="2" key="1">
    <citation type="journal article" date="2023" name="G3 (Bethesda)">
        <title>A reference genome for the long-term kleptoplast-retaining sea slug Elysia crispata morphotype clarki.</title>
        <authorList>
            <person name="Eastman K.E."/>
            <person name="Pendleton A.L."/>
            <person name="Shaikh M.A."/>
            <person name="Suttiyut T."/>
            <person name="Ogas R."/>
            <person name="Tomko P."/>
            <person name="Gavelis G."/>
            <person name="Widhalm J.R."/>
            <person name="Wisecaver J.H."/>
        </authorList>
    </citation>
    <scope>NUCLEOTIDE SEQUENCE</scope>
    <source>
        <strain evidence="2">ECLA1</strain>
    </source>
</reference>
<feature type="compositionally biased region" description="Basic and acidic residues" evidence="1">
    <location>
        <begin position="9"/>
        <end position="33"/>
    </location>
</feature>
<organism evidence="2 3">
    <name type="scientific">Elysia crispata</name>
    <name type="common">lettuce slug</name>
    <dbReference type="NCBI Taxonomy" id="231223"/>
    <lineage>
        <taxon>Eukaryota</taxon>
        <taxon>Metazoa</taxon>
        <taxon>Spiralia</taxon>
        <taxon>Lophotrochozoa</taxon>
        <taxon>Mollusca</taxon>
        <taxon>Gastropoda</taxon>
        <taxon>Heterobranchia</taxon>
        <taxon>Euthyneura</taxon>
        <taxon>Panpulmonata</taxon>
        <taxon>Sacoglossa</taxon>
        <taxon>Placobranchoidea</taxon>
        <taxon>Plakobranchidae</taxon>
        <taxon>Elysia</taxon>
    </lineage>
</organism>
<dbReference type="AlphaFoldDB" id="A0AAE1B8C2"/>
<sequence>MFNKRRRAEVKDLKVQDYNKRPNRKDEGGKEFEQSMSTTDKIMYKRMDMVISAAGKLTKDVDAYVLLPPDGKEAIEVLIKTRQEYPERINSRNLRKYISTVCQIMDMSDKEVEQLTGHLGHDTKTHKEFYRLAHSTVELSKVSQLLMAIEQGEVNKWHGKGLTEISIGACSSCDCDDDTMDAAEPHDQVVDIETNIETNVAVCEAGGISTSFPFLGRPATDVCSTCTQFRSRVQNGSQTEEEKPAHTGLGSRCLLCGIHAKLIGADFKHFKASISSSFTLWAAHKPAVPGCDAKTKHPSLFLVKEGSHINLES</sequence>
<dbReference type="EMBL" id="JAWDGP010000422">
    <property type="protein sequence ID" value="KAK3800736.1"/>
    <property type="molecule type" value="Genomic_DNA"/>
</dbReference>
<dbReference type="PANTHER" id="PTHR33480">
    <property type="entry name" value="SET DOMAIN-CONTAINING PROTEIN-RELATED"/>
    <property type="match status" value="1"/>
</dbReference>
<name>A0AAE1B8C2_9GAST</name>
<protein>
    <submittedName>
        <fullName evidence="2">Uncharacterized protein</fullName>
    </submittedName>
</protein>
<proteinExistence type="predicted"/>
<evidence type="ECO:0000313" key="2">
    <source>
        <dbReference type="EMBL" id="KAK3800736.1"/>
    </source>
</evidence>
<gene>
    <name evidence="2" type="ORF">RRG08_003141</name>
</gene>
<evidence type="ECO:0000256" key="1">
    <source>
        <dbReference type="SAM" id="MobiDB-lite"/>
    </source>
</evidence>